<protein>
    <submittedName>
        <fullName evidence="2">Uncharacterized protein</fullName>
    </submittedName>
</protein>
<evidence type="ECO:0000256" key="1">
    <source>
        <dbReference type="SAM" id="MobiDB-lite"/>
    </source>
</evidence>
<organism evidence="2 3">
    <name type="scientific">Bacillus solimangrovi</name>
    <dbReference type="NCBI Taxonomy" id="1305675"/>
    <lineage>
        <taxon>Bacteria</taxon>
        <taxon>Bacillati</taxon>
        <taxon>Bacillota</taxon>
        <taxon>Bacilli</taxon>
        <taxon>Bacillales</taxon>
        <taxon>Bacillaceae</taxon>
        <taxon>Bacillus</taxon>
    </lineage>
</organism>
<proteinExistence type="predicted"/>
<evidence type="ECO:0000313" key="2">
    <source>
        <dbReference type="EMBL" id="OEH92158.1"/>
    </source>
</evidence>
<dbReference type="RefSeq" id="WP_069717699.1">
    <property type="nucleotide sequence ID" value="NZ_MJEH01000033.1"/>
</dbReference>
<feature type="region of interest" description="Disordered" evidence="1">
    <location>
        <begin position="50"/>
        <end position="104"/>
    </location>
</feature>
<sequence length="228" mass="26284">MKKILLSLMAVIAITLGILWFNYSKIEIDLNDAAVKEITDSNFEVKLPLEIEEETTEQEIEDPEIEKKQPTTSQVDSTQIIDDHNESISESNSNNAKETEDNSITTIKQNKVTVNQIKGRYMPVFKDLERQSNAKLDQLLSAAYQEYKTKKKNGEEISYMYFYKKYSSAGLQLESNTDAAFQQIYNALEQELDQEGFDRAEAKEFRNIYEQTKKERRSSILNNAMGSF</sequence>
<feature type="compositionally biased region" description="Acidic residues" evidence="1">
    <location>
        <begin position="50"/>
        <end position="64"/>
    </location>
</feature>
<dbReference type="AlphaFoldDB" id="A0A1E5LDJ1"/>
<dbReference type="EMBL" id="MJEH01000033">
    <property type="protein sequence ID" value="OEH92158.1"/>
    <property type="molecule type" value="Genomic_DNA"/>
</dbReference>
<dbReference type="OrthoDB" id="2452361at2"/>
<keyword evidence="3" id="KW-1185">Reference proteome</keyword>
<dbReference type="Proteomes" id="UP000095209">
    <property type="component" value="Unassembled WGS sequence"/>
</dbReference>
<gene>
    <name evidence="2" type="ORF">BFG57_02490</name>
</gene>
<name>A0A1E5LDJ1_9BACI</name>
<comment type="caution">
    <text evidence="2">The sequence shown here is derived from an EMBL/GenBank/DDBJ whole genome shotgun (WGS) entry which is preliminary data.</text>
</comment>
<feature type="compositionally biased region" description="Polar residues" evidence="1">
    <location>
        <begin position="71"/>
        <end position="80"/>
    </location>
</feature>
<accession>A0A1E5LDJ1</accession>
<reference evidence="2 3" key="1">
    <citation type="submission" date="2016-08" db="EMBL/GenBank/DDBJ databases">
        <title>Genome of Bacillus solimangrovi GH2-4.</title>
        <authorList>
            <person name="Lim S."/>
            <person name="Kim B.-C."/>
        </authorList>
    </citation>
    <scope>NUCLEOTIDE SEQUENCE [LARGE SCALE GENOMIC DNA]</scope>
    <source>
        <strain evidence="2 3">GH2-4</strain>
    </source>
</reference>
<evidence type="ECO:0000313" key="3">
    <source>
        <dbReference type="Proteomes" id="UP000095209"/>
    </source>
</evidence>